<dbReference type="Proteomes" id="UP000315439">
    <property type="component" value="Unassembled WGS sequence"/>
</dbReference>
<proteinExistence type="predicted"/>
<evidence type="ECO:0000313" key="2">
    <source>
        <dbReference type="Proteomes" id="UP000315439"/>
    </source>
</evidence>
<evidence type="ECO:0000313" key="1">
    <source>
        <dbReference type="EMBL" id="TQV89696.1"/>
    </source>
</evidence>
<dbReference type="RefSeq" id="WP_142891760.1">
    <property type="nucleotide sequence ID" value="NZ_ML660160.1"/>
</dbReference>
<organism evidence="1 2">
    <name type="scientific">Aliikangiella coralliicola</name>
    <dbReference type="NCBI Taxonomy" id="2592383"/>
    <lineage>
        <taxon>Bacteria</taxon>
        <taxon>Pseudomonadati</taxon>
        <taxon>Pseudomonadota</taxon>
        <taxon>Gammaproteobacteria</taxon>
        <taxon>Oceanospirillales</taxon>
        <taxon>Pleioneaceae</taxon>
        <taxon>Aliikangiella</taxon>
    </lineage>
</organism>
<dbReference type="AlphaFoldDB" id="A0A545UJR3"/>
<dbReference type="SUPFAM" id="SSF160246">
    <property type="entry name" value="EspE N-terminal domain-like"/>
    <property type="match status" value="1"/>
</dbReference>
<dbReference type="EMBL" id="VIKS01000001">
    <property type="protein sequence ID" value="TQV89696.1"/>
    <property type="molecule type" value="Genomic_DNA"/>
</dbReference>
<dbReference type="InterPro" id="IPR037257">
    <property type="entry name" value="T2SS_E_N_sf"/>
</dbReference>
<reference evidence="1 2" key="1">
    <citation type="submission" date="2019-07" db="EMBL/GenBank/DDBJ databases">
        <title>Draft genome for Aliikangiella sp. M105.</title>
        <authorList>
            <person name="Wang G."/>
        </authorList>
    </citation>
    <scope>NUCLEOTIDE SEQUENCE [LARGE SCALE GENOMIC DNA]</scope>
    <source>
        <strain evidence="1 2">M105</strain>
    </source>
</reference>
<sequence length="241" mass="27391">MGAKQDSSKLGLLLIDKGWITEKQLKRALECQQSSEKRLGEVLVEMEMITTRQLKKVLRRQCWLRSVVASIVMAAAPVCPVLANEKNTDVEYNDNVDFAWENDVLAGSDYIPGVQQTHRFSADENFTLGFRHQFSSGAGLELSVTSSNINFDNGLSSFSPQISLFSSARLKLHPANTTSQLQTRHRSDRYKNSIPAIYRLTLKGYSLYERSNNKIEAWGLNRVKGKQYKDYELMFSVTKHF</sequence>
<gene>
    <name evidence="1" type="ORF">FLL46_02100</name>
</gene>
<name>A0A545UJR3_9GAMM</name>
<accession>A0A545UJR3</accession>
<protein>
    <submittedName>
        <fullName evidence="1">Uncharacterized protein</fullName>
    </submittedName>
</protein>
<dbReference type="OrthoDB" id="6118246at2"/>
<keyword evidence="2" id="KW-1185">Reference proteome</keyword>
<comment type="caution">
    <text evidence="1">The sequence shown here is derived from an EMBL/GenBank/DDBJ whole genome shotgun (WGS) entry which is preliminary data.</text>
</comment>